<evidence type="ECO:0000259" key="2">
    <source>
        <dbReference type="Pfam" id="PF00535"/>
    </source>
</evidence>
<dbReference type="GO" id="GO:0016740">
    <property type="term" value="F:transferase activity"/>
    <property type="evidence" value="ECO:0007669"/>
    <property type="project" value="UniProtKB-KW"/>
</dbReference>
<accession>A0A059FAE2</accession>
<dbReference type="AlphaFoldDB" id="A0A059FAE2"/>
<dbReference type="CDD" id="cd11579">
    <property type="entry name" value="Glyco_tran_WbsX"/>
    <property type="match status" value="1"/>
</dbReference>
<evidence type="ECO:0000313" key="3">
    <source>
        <dbReference type="EMBL" id="KCZ87580.1"/>
    </source>
</evidence>
<dbReference type="Gene3D" id="3.20.20.80">
    <property type="entry name" value="Glycosidases"/>
    <property type="match status" value="1"/>
</dbReference>
<comment type="caution">
    <text evidence="3">The sequence shown here is derived from an EMBL/GenBank/DDBJ whole genome shotgun (WGS) entry which is preliminary data.</text>
</comment>
<dbReference type="Pfam" id="PF14307">
    <property type="entry name" value="Glyco_tran_WbsX"/>
    <property type="match status" value="1"/>
</dbReference>
<proteinExistence type="predicted"/>
<dbReference type="PANTHER" id="PTHR41244">
    <property type="entry name" value="RHAMNAN SYNTHESIS F"/>
    <property type="match status" value="1"/>
</dbReference>
<dbReference type="SUPFAM" id="SSF53448">
    <property type="entry name" value="Nucleotide-diphospho-sugar transferases"/>
    <property type="match status" value="1"/>
</dbReference>
<protein>
    <submittedName>
        <fullName evidence="3">Family 2 glycosyl transferase</fullName>
    </submittedName>
</protein>
<dbReference type="Pfam" id="PF00535">
    <property type="entry name" value="Glycos_transf_2"/>
    <property type="match status" value="1"/>
</dbReference>
<evidence type="ECO:0000259" key="1">
    <source>
        <dbReference type="Pfam" id="PF00534"/>
    </source>
</evidence>
<dbReference type="STRING" id="1280950.HJO_16445"/>
<dbReference type="eggNOG" id="COG0438">
    <property type="taxonomic scope" value="Bacteria"/>
</dbReference>
<feature type="domain" description="Glycosyl transferase family 1" evidence="1">
    <location>
        <begin position="652"/>
        <end position="807"/>
    </location>
</feature>
<keyword evidence="4" id="KW-1185">Reference proteome</keyword>
<dbReference type="Proteomes" id="UP000025171">
    <property type="component" value="Unassembled WGS sequence"/>
</dbReference>
<dbReference type="InterPro" id="IPR001296">
    <property type="entry name" value="Glyco_trans_1"/>
</dbReference>
<dbReference type="CDD" id="cd03801">
    <property type="entry name" value="GT4_PimA-like"/>
    <property type="match status" value="1"/>
</dbReference>
<reference evidence="3 4" key="1">
    <citation type="journal article" date="2014" name="Antonie Van Leeuwenhoek">
        <title>Hyphomonas beringensis sp. nov. and Hyphomonas chukchiensis sp. nov., isolated from surface seawater of the Bering Sea and Chukchi Sea.</title>
        <authorList>
            <person name="Li C."/>
            <person name="Lai Q."/>
            <person name="Li G."/>
            <person name="Dong C."/>
            <person name="Wang J."/>
            <person name="Liao Y."/>
            <person name="Shao Z."/>
        </authorList>
    </citation>
    <scope>NUCLEOTIDE SEQUENCE [LARGE SCALE GENOMIC DNA]</scope>
    <source>
        <strain evidence="3 4">MHS-2</strain>
    </source>
</reference>
<name>A0A059FAE2_9PROT</name>
<dbReference type="InterPro" id="IPR029044">
    <property type="entry name" value="Nucleotide-diphossugar_trans"/>
</dbReference>
<dbReference type="PANTHER" id="PTHR41244:SF1">
    <property type="entry name" value="GLYCOSYLTRANSFERASE"/>
    <property type="match status" value="1"/>
</dbReference>
<dbReference type="InterPro" id="IPR001173">
    <property type="entry name" value="Glyco_trans_2-like"/>
</dbReference>
<dbReference type="PATRIC" id="fig|1280950.3.peg.3296"/>
<dbReference type="EMBL" id="ARYK01000012">
    <property type="protein sequence ID" value="KCZ87580.1"/>
    <property type="molecule type" value="Genomic_DNA"/>
</dbReference>
<dbReference type="SUPFAM" id="SSF53756">
    <property type="entry name" value="UDP-Glycosyltransferase/glycogen phosphorylase"/>
    <property type="match status" value="1"/>
</dbReference>
<dbReference type="Gene3D" id="3.90.550.10">
    <property type="entry name" value="Spore Coat Polysaccharide Biosynthesis Protein SpsA, Chain A"/>
    <property type="match status" value="1"/>
</dbReference>
<organism evidence="3 4">
    <name type="scientific">Hyphomonas johnsonii MHS-2</name>
    <dbReference type="NCBI Taxonomy" id="1280950"/>
    <lineage>
        <taxon>Bacteria</taxon>
        <taxon>Pseudomonadati</taxon>
        <taxon>Pseudomonadota</taxon>
        <taxon>Alphaproteobacteria</taxon>
        <taxon>Hyphomonadales</taxon>
        <taxon>Hyphomonadaceae</taxon>
        <taxon>Hyphomonas</taxon>
    </lineage>
</organism>
<keyword evidence="3" id="KW-0808">Transferase</keyword>
<dbReference type="Gene3D" id="3.40.50.2000">
    <property type="entry name" value="Glycogen Phosphorylase B"/>
    <property type="match status" value="1"/>
</dbReference>
<dbReference type="InterPro" id="IPR032719">
    <property type="entry name" value="WbsX"/>
</dbReference>
<dbReference type="eggNOG" id="COG1216">
    <property type="taxonomic scope" value="Bacteria"/>
</dbReference>
<sequence length="1123" mass="126757">MSDMNQARRIDMIARRILSGTARTLWRAVPLSSAAKDHVMGHVFRRAPILVSWSVTYRNWKLEEDRLRHYLANLKAVPANSVGGSAYRELSALGRPAKLAARAIAFYLPQFHPIEENDRWWGKGFTEWTNVRRARPQFEGHNQPRRPSELGYYDLLKNPAIRRRQARLADQYGLGGFCFYFYWFAGKRLLEAPVEAYATDDEITFPFCLCWANENWSRRWDGREDDVLMAQAHSEDDDLAFIAHLATYLKNPKYIRIGNRPLLLVYRPGLLPDARATADRWREWCRRNGIGEIYLAYTQSFETVDPSEYGFDAAIEFPPNNLGLEPVENLVEPVSDAFACHIYDWSKLVERSADYPEVPYRLFRGVTPQWDNTARRMNQSAILWGSSPGQYELWLRRAAAQVTQDFRDAQERLVFINAWNEWAEGAYLEPDAQNGYAWLDATRRALLPPKVQERVEPAQLVPLEPTVQATRARKIIIVVHDLHRHGAQYLALSFAAMLRQQFGYEIITVACGEGELGSNFSVYGRLIQLNQKARSPERVRALLNELHDQGFEKAIVNSAASGWISPYLAEVGIAFVGLVHEMPVIIETMKLQPAIKAMDAHARRVIFAADMVRDQTADKILGSPWQRALIAPQGLYKREGIARLADKETAREKLCKQMNLPGTSVFVIGVGYGDYRKGVDIFCHWAVAAARENPDLHFVWIGDLSQEMRSVCDDILRDALDIASHVHLPGFRADTSLYYTAASAYALTSREDPYPSTALEAFDAGTPVLMIAGTGGIEDLSSSGAVTALPDASAGNFAEALQILLAAETAGAGPAQQALEMVRAKFGFQSFVGDVLRELGEPCPKVSVIVPNYNYARHLPHRLSTILSQSLPVWEIIFLDDASSDDSLHVAQQMLQNSPVRYRIISNDTNSGSVFAQWQKGVDLAEGDIVWIAEADDWAAREFVESAASAFSDSDVVLSYTQSNQVNEQGEIMCPHYLDYVSDVDAERWRRPFVNEGREELAEGLSVKNTIPNVSSVLFRRDALRRVLTAQMDDISTYRVAGDWCVYMHLAQLGRIAFDPRPLNYHRRHTESVTISRFGKAEWDEVKRMQDAVAAQVDLTDDIRAVAQHYLLTLSQRLEDEPT</sequence>
<evidence type="ECO:0000313" key="4">
    <source>
        <dbReference type="Proteomes" id="UP000025171"/>
    </source>
</evidence>
<gene>
    <name evidence="3" type="ORF">HJO_16445</name>
</gene>
<dbReference type="Pfam" id="PF00534">
    <property type="entry name" value="Glycos_transf_1"/>
    <property type="match status" value="1"/>
</dbReference>
<feature type="domain" description="Glycosyltransferase 2-like" evidence="2">
    <location>
        <begin position="847"/>
        <end position="963"/>
    </location>
</feature>